<accession>A0A316JBV1</accession>
<keyword evidence="3" id="KW-1185">Reference proteome</keyword>
<dbReference type="AlphaFoldDB" id="A0A316JBV1"/>
<reference evidence="2 3" key="1">
    <citation type="submission" date="2018-05" db="EMBL/GenBank/DDBJ databases">
        <title>Comparative genomic sequence analysis between strain HN4 and CCM 8460T (Falsochrobactrum ovis) will provide more evidence to prove that HN4 is a new species of Falsochrobactrum.</title>
        <authorList>
            <person name="Lyu W."/>
            <person name="Sun L."/>
            <person name="Yao L."/>
        </authorList>
    </citation>
    <scope>NUCLEOTIDE SEQUENCE [LARGE SCALE GENOMIC DNA]</scope>
    <source>
        <strain evidence="2 3">HN4</strain>
    </source>
</reference>
<sequence>MKRERILVTGASQGIGEAISIELDRRGFDVICVSRSGRAKVGAAKVCDMTDEEAIKRLFREIQNEGPLHGIVNNAGFHSLQSVAETKTADFEAMLRMNVTSVMIASREAYPLLRATGGTVVNMGSLFGKLGVRDNIAYAASKAAVGAMTRCMAAEWGGDGIAVVNVAPGYIETELNRDYLGREKVRAFLGQRIPVRRPGTVEEVARFVSSIFVEKIVFLTGETIYVDGGQGVAH</sequence>
<dbReference type="PROSITE" id="PS00061">
    <property type="entry name" value="ADH_SHORT"/>
    <property type="match status" value="1"/>
</dbReference>
<dbReference type="GO" id="GO:0030497">
    <property type="term" value="P:fatty acid elongation"/>
    <property type="evidence" value="ECO:0007669"/>
    <property type="project" value="TreeGrafter"/>
</dbReference>
<dbReference type="Pfam" id="PF13561">
    <property type="entry name" value="adh_short_C2"/>
    <property type="match status" value="1"/>
</dbReference>
<dbReference type="SUPFAM" id="SSF51735">
    <property type="entry name" value="NAD(P)-binding Rossmann-fold domains"/>
    <property type="match status" value="1"/>
</dbReference>
<dbReference type="OrthoDB" id="9803333at2"/>
<dbReference type="InterPro" id="IPR002347">
    <property type="entry name" value="SDR_fam"/>
</dbReference>
<dbReference type="InterPro" id="IPR036291">
    <property type="entry name" value="NAD(P)-bd_dom_sf"/>
</dbReference>
<dbReference type="RefSeq" id="WP_109707865.1">
    <property type="nucleotide sequence ID" value="NZ_QGDB01000009.1"/>
</dbReference>
<protein>
    <submittedName>
        <fullName evidence="2">Short-chain dehydrogenase</fullName>
    </submittedName>
</protein>
<name>A0A316JBV1_9HYPH</name>
<dbReference type="PRINTS" id="PR00081">
    <property type="entry name" value="GDHRDH"/>
</dbReference>
<dbReference type="EMBL" id="QGDB01000009">
    <property type="protein sequence ID" value="PWL16483.1"/>
    <property type="molecule type" value="Genomic_DNA"/>
</dbReference>
<comment type="caution">
    <text evidence="2">The sequence shown here is derived from an EMBL/GenBank/DDBJ whole genome shotgun (WGS) entry which is preliminary data.</text>
</comment>
<dbReference type="Proteomes" id="UP000245865">
    <property type="component" value="Unassembled WGS sequence"/>
</dbReference>
<comment type="similarity">
    <text evidence="1">Belongs to the short-chain dehydrogenases/reductases (SDR) family.</text>
</comment>
<dbReference type="GO" id="GO:0016616">
    <property type="term" value="F:oxidoreductase activity, acting on the CH-OH group of donors, NAD or NADP as acceptor"/>
    <property type="evidence" value="ECO:0007669"/>
    <property type="project" value="TreeGrafter"/>
</dbReference>
<organism evidence="2 3">
    <name type="scientific">Falsochrobactrum shanghaiense</name>
    <dbReference type="NCBI Taxonomy" id="2201899"/>
    <lineage>
        <taxon>Bacteria</taxon>
        <taxon>Pseudomonadati</taxon>
        <taxon>Pseudomonadota</taxon>
        <taxon>Alphaproteobacteria</taxon>
        <taxon>Hyphomicrobiales</taxon>
        <taxon>Brucellaceae</taxon>
        <taxon>Falsochrobactrum</taxon>
    </lineage>
</organism>
<evidence type="ECO:0000256" key="1">
    <source>
        <dbReference type="ARBA" id="ARBA00006484"/>
    </source>
</evidence>
<dbReference type="FunFam" id="3.40.50.720:FF:000084">
    <property type="entry name" value="Short-chain dehydrogenase reductase"/>
    <property type="match status" value="1"/>
</dbReference>
<dbReference type="PANTHER" id="PTHR42760">
    <property type="entry name" value="SHORT-CHAIN DEHYDROGENASES/REDUCTASES FAMILY MEMBER"/>
    <property type="match status" value="1"/>
</dbReference>
<dbReference type="CDD" id="cd05233">
    <property type="entry name" value="SDR_c"/>
    <property type="match status" value="1"/>
</dbReference>
<dbReference type="InterPro" id="IPR020904">
    <property type="entry name" value="Sc_DH/Rdtase_CS"/>
</dbReference>
<dbReference type="Gene3D" id="3.40.50.720">
    <property type="entry name" value="NAD(P)-binding Rossmann-like Domain"/>
    <property type="match status" value="1"/>
</dbReference>
<gene>
    <name evidence="2" type="ORF">DKP76_16955</name>
</gene>
<dbReference type="PRINTS" id="PR00080">
    <property type="entry name" value="SDRFAMILY"/>
</dbReference>
<dbReference type="PANTHER" id="PTHR42760:SF40">
    <property type="entry name" value="3-OXOACYL-[ACYL-CARRIER-PROTEIN] REDUCTASE, CHLOROPLASTIC"/>
    <property type="match status" value="1"/>
</dbReference>
<proteinExistence type="inferred from homology"/>
<evidence type="ECO:0000313" key="2">
    <source>
        <dbReference type="EMBL" id="PWL16483.1"/>
    </source>
</evidence>
<evidence type="ECO:0000313" key="3">
    <source>
        <dbReference type="Proteomes" id="UP000245865"/>
    </source>
</evidence>